<evidence type="ECO:0000313" key="2">
    <source>
        <dbReference type="EMBL" id="HFX13141.1"/>
    </source>
</evidence>
<dbReference type="GO" id="GO:0004803">
    <property type="term" value="F:transposase activity"/>
    <property type="evidence" value="ECO:0007669"/>
    <property type="project" value="InterPro"/>
</dbReference>
<gene>
    <name evidence="2" type="ORF">ENW00_03150</name>
</gene>
<feature type="domain" description="Transposase IS116/IS110/IS902 C-terminal" evidence="1">
    <location>
        <begin position="150"/>
        <end position="233"/>
    </location>
</feature>
<sequence>MEEEKDFSSFLIHFFFITEKYIPCVIINPSIIDRFSKVKLRPSKSHKKDTKIISESLFIYKPSPSSSNKISELKKKISYIKDDIKKGNKPSFSSDMIFDFASKSIGINSKTFENILRSKIEILLLLLEELDKFDKLLSESIKDIEINDINIITSIPGIGKTSAISFLCEVQDIRRFRRAKSLIAYAGIEPVIKESGRRDVRLGIYKKGNRHLRRILFLMAMNVIKYEGKFKEFFLKLRARGKSSKSALIAVANKLLRTIYSMLIHGSFYSPNYS</sequence>
<organism evidence="2">
    <name type="scientific">Dictyoglomus thermophilum</name>
    <dbReference type="NCBI Taxonomy" id="14"/>
    <lineage>
        <taxon>Bacteria</taxon>
        <taxon>Pseudomonadati</taxon>
        <taxon>Dictyoglomota</taxon>
        <taxon>Dictyoglomia</taxon>
        <taxon>Dictyoglomales</taxon>
        <taxon>Dictyoglomaceae</taxon>
        <taxon>Dictyoglomus</taxon>
    </lineage>
</organism>
<dbReference type="EMBL" id="DTIN01000010">
    <property type="protein sequence ID" value="HFX13141.1"/>
    <property type="molecule type" value="Genomic_DNA"/>
</dbReference>
<dbReference type="GO" id="GO:0006313">
    <property type="term" value="P:DNA transposition"/>
    <property type="evidence" value="ECO:0007669"/>
    <property type="project" value="InterPro"/>
</dbReference>
<evidence type="ECO:0000259" key="1">
    <source>
        <dbReference type="Pfam" id="PF02371"/>
    </source>
</evidence>
<dbReference type="GO" id="GO:0003677">
    <property type="term" value="F:DNA binding"/>
    <property type="evidence" value="ECO:0007669"/>
    <property type="project" value="InterPro"/>
</dbReference>
<dbReference type="AlphaFoldDB" id="A0A7C3RV22"/>
<name>A0A7C3RV22_DICTH</name>
<dbReference type="PANTHER" id="PTHR33055:SF13">
    <property type="entry name" value="TRANSPOSASE"/>
    <property type="match status" value="1"/>
</dbReference>
<accession>A0A7C3RV22</accession>
<reference evidence="2" key="1">
    <citation type="journal article" date="2020" name="mSystems">
        <title>Genome- and Community-Level Interaction Insights into Carbon Utilization and Element Cycling Functions of Hydrothermarchaeota in Hydrothermal Sediment.</title>
        <authorList>
            <person name="Zhou Z."/>
            <person name="Liu Y."/>
            <person name="Xu W."/>
            <person name="Pan J."/>
            <person name="Luo Z.H."/>
            <person name="Li M."/>
        </authorList>
    </citation>
    <scope>NUCLEOTIDE SEQUENCE [LARGE SCALE GENOMIC DNA]</scope>
    <source>
        <strain evidence="2">SpSt-81</strain>
    </source>
</reference>
<proteinExistence type="predicted"/>
<dbReference type="InterPro" id="IPR003346">
    <property type="entry name" value="Transposase_20"/>
</dbReference>
<dbReference type="PANTHER" id="PTHR33055">
    <property type="entry name" value="TRANSPOSASE FOR INSERTION SEQUENCE ELEMENT IS1111A"/>
    <property type="match status" value="1"/>
</dbReference>
<comment type="caution">
    <text evidence="2">The sequence shown here is derived from an EMBL/GenBank/DDBJ whole genome shotgun (WGS) entry which is preliminary data.</text>
</comment>
<dbReference type="Pfam" id="PF02371">
    <property type="entry name" value="Transposase_20"/>
    <property type="match status" value="1"/>
</dbReference>
<protein>
    <submittedName>
        <fullName evidence="2">IS110 family transposase</fullName>
    </submittedName>
</protein>
<dbReference type="InterPro" id="IPR047650">
    <property type="entry name" value="Transpos_IS110"/>
</dbReference>